<evidence type="ECO:0000256" key="1">
    <source>
        <dbReference type="SAM" id="MobiDB-lite"/>
    </source>
</evidence>
<feature type="region of interest" description="Disordered" evidence="1">
    <location>
        <begin position="232"/>
        <end position="280"/>
    </location>
</feature>
<dbReference type="EMBL" id="JAKKPZ010000291">
    <property type="protein sequence ID" value="KAI1697044.1"/>
    <property type="molecule type" value="Genomic_DNA"/>
</dbReference>
<dbReference type="Proteomes" id="UP001201812">
    <property type="component" value="Unassembled WGS sequence"/>
</dbReference>
<evidence type="ECO:0000313" key="3">
    <source>
        <dbReference type="Proteomes" id="UP001201812"/>
    </source>
</evidence>
<feature type="region of interest" description="Disordered" evidence="1">
    <location>
        <begin position="1"/>
        <end position="71"/>
    </location>
</feature>
<reference evidence="2" key="1">
    <citation type="submission" date="2022-01" db="EMBL/GenBank/DDBJ databases">
        <title>Genome Sequence Resource for Two Populations of Ditylenchus destructor, the Migratory Endoparasitic Phytonematode.</title>
        <authorList>
            <person name="Zhang H."/>
            <person name="Lin R."/>
            <person name="Xie B."/>
        </authorList>
    </citation>
    <scope>NUCLEOTIDE SEQUENCE</scope>
    <source>
        <strain evidence="2">BazhouSP</strain>
    </source>
</reference>
<dbReference type="AlphaFoldDB" id="A0AAD4QXU2"/>
<feature type="compositionally biased region" description="Low complexity" evidence="1">
    <location>
        <begin position="233"/>
        <end position="249"/>
    </location>
</feature>
<sequence>MDVQPKIASSSESEQTHSGEDREKQDLHNGDTQKANISRKKRNHLGDAPGISVESSKKRKVPLNDKQSAHGICIMARKRPNSSLDTYEPLEEESSSDKENFDAPVEFIKTQMQATKGPGVLLAHEGHLYWHQKGDMEGCSFWKCVLSRKHKQGEFRCSSKALPICHSSHGENHALLRLIVGTFLLRHQNEDWCDMNMEPGIEPVKALLPYKNSGERNKWGCGAHILADANVHSDQSSSEIDQSSDSSGDGNDESLATTNENDRHRKLTTSTQDVLDGTNDPDPKLKISNIMIDISYGTVFFVTSTGNYYPKRPLCDYMSILRESEADVRGCEAHIVFRAPFLGGYRAELIFCAQSVLGSEEKFEQFSEDVHSISRLWENGRISVELYNYSDIARAYICMRDFCEALFGQDRCILKCKVLEINWFGEWWPFFVITNVVNHCNELMFKIKQHMKQKLHNTFLDILYKAELPRHIEISVELDYNYYKYDMLNGLRERFKDSNAQYFKFKLVSSGFRNELLQNDHGTLEIKLVDSHHEDDGRRRETVIIEQKPHSSVPDKQSA</sequence>
<organism evidence="2 3">
    <name type="scientific">Ditylenchus destructor</name>
    <dbReference type="NCBI Taxonomy" id="166010"/>
    <lineage>
        <taxon>Eukaryota</taxon>
        <taxon>Metazoa</taxon>
        <taxon>Ecdysozoa</taxon>
        <taxon>Nematoda</taxon>
        <taxon>Chromadorea</taxon>
        <taxon>Rhabditida</taxon>
        <taxon>Tylenchina</taxon>
        <taxon>Tylenchomorpha</taxon>
        <taxon>Sphaerularioidea</taxon>
        <taxon>Anguinidae</taxon>
        <taxon>Anguininae</taxon>
        <taxon>Ditylenchus</taxon>
    </lineage>
</organism>
<comment type="caution">
    <text evidence="2">The sequence shown here is derived from an EMBL/GenBank/DDBJ whole genome shotgun (WGS) entry which is preliminary data.</text>
</comment>
<gene>
    <name evidence="2" type="ORF">DdX_18727</name>
</gene>
<evidence type="ECO:0000313" key="2">
    <source>
        <dbReference type="EMBL" id="KAI1697044.1"/>
    </source>
</evidence>
<protein>
    <submittedName>
        <fullName evidence="2">Uncharacterized protein</fullName>
    </submittedName>
</protein>
<accession>A0AAD4QXU2</accession>
<name>A0AAD4QXU2_9BILA</name>
<keyword evidence="3" id="KW-1185">Reference proteome</keyword>
<feature type="compositionally biased region" description="Basic and acidic residues" evidence="1">
    <location>
        <begin position="14"/>
        <end position="31"/>
    </location>
</feature>
<proteinExistence type="predicted"/>